<dbReference type="Proteomes" id="UP000295411">
    <property type="component" value="Unassembled WGS sequence"/>
</dbReference>
<keyword evidence="1" id="KW-0472">Membrane</keyword>
<feature type="transmembrane region" description="Helical" evidence="1">
    <location>
        <begin position="57"/>
        <end position="77"/>
    </location>
</feature>
<feature type="transmembrane region" description="Helical" evidence="1">
    <location>
        <begin position="223"/>
        <end position="242"/>
    </location>
</feature>
<feature type="transmembrane region" description="Helical" evidence="1">
    <location>
        <begin position="158"/>
        <end position="177"/>
    </location>
</feature>
<dbReference type="OrthoDB" id="343560at2"/>
<accession>A0A4R5TYR8</accession>
<organism evidence="2 3">
    <name type="scientific">Arthrobacter crusticola</name>
    <dbReference type="NCBI Taxonomy" id="2547960"/>
    <lineage>
        <taxon>Bacteria</taxon>
        <taxon>Bacillati</taxon>
        <taxon>Actinomycetota</taxon>
        <taxon>Actinomycetes</taxon>
        <taxon>Micrococcales</taxon>
        <taxon>Micrococcaceae</taxon>
        <taxon>Arthrobacter</taxon>
    </lineage>
</organism>
<name>A0A4R5TYR8_9MICC</name>
<evidence type="ECO:0000313" key="3">
    <source>
        <dbReference type="Proteomes" id="UP000295411"/>
    </source>
</evidence>
<feature type="transmembrane region" description="Helical" evidence="1">
    <location>
        <begin position="21"/>
        <end position="42"/>
    </location>
</feature>
<reference evidence="2 3" key="1">
    <citation type="submission" date="2019-03" db="EMBL/GenBank/DDBJ databases">
        <title>Arthrobacter sp. nov., an bacterium isolated from biocrust in Mu Us Desert.</title>
        <authorList>
            <person name="Lixiong L."/>
        </authorList>
    </citation>
    <scope>NUCLEOTIDE SEQUENCE [LARGE SCALE GENOMIC DNA]</scope>
    <source>
        <strain evidence="2 3">SLN-3</strain>
    </source>
</reference>
<keyword evidence="1" id="KW-1133">Transmembrane helix</keyword>
<evidence type="ECO:0000313" key="2">
    <source>
        <dbReference type="EMBL" id="TDK26394.1"/>
    </source>
</evidence>
<keyword evidence="1" id="KW-0812">Transmembrane</keyword>
<feature type="transmembrane region" description="Helical" evidence="1">
    <location>
        <begin position="122"/>
        <end position="146"/>
    </location>
</feature>
<gene>
    <name evidence="2" type="ORF">E2F48_04110</name>
</gene>
<feature type="transmembrane region" description="Helical" evidence="1">
    <location>
        <begin position="254"/>
        <end position="279"/>
    </location>
</feature>
<feature type="transmembrane region" description="Helical" evidence="1">
    <location>
        <begin position="291"/>
        <end position="309"/>
    </location>
</feature>
<dbReference type="EMBL" id="SMTK01000002">
    <property type="protein sequence ID" value="TDK26394.1"/>
    <property type="molecule type" value="Genomic_DNA"/>
</dbReference>
<comment type="caution">
    <text evidence="2">The sequence shown here is derived from an EMBL/GenBank/DDBJ whole genome shotgun (WGS) entry which is preliminary data.</text>
</comment>
<sequence length="320" mass="33179">MELLIPDSPRPIRASLTWHRPLLVLAGAMALLAVISLLGLILDPREITGAPAWAKPLKFALSIFIYALTLAWLMGLLTRGRRLAWWTATAAAAALAAEMVVIVGAVLFGTTSHFNVSTPLHATLWGVMALSIVVVWLATLLVGILLALSRLGDRTVSWAVRAGVVLGLAGMGVAYFMTSPTSAQLEDFQGVAGAHAVGVPDGGPGLFLLGWSTVGGDLRVPHFVGMHALQLLPIAALALASAARRLPVLRPEGVRLGIVIVLSLLYAGTLVVLTLQALAGESIVQPGPVTATAATGLFVAAAAAIAVILRAGRSSTVRTT</sequence>
<protein>
    <submittedName>
        <fullName evidence="2">Uncharacterized protein</fullName>
    </submittedName>
</protein>
<dbReference type="RefSeq" id="WP_133402757.1">
    <property type="nucleotide sequence ID" value="NZ_SMTK01000002.1"/>
</dbReference>
<feature type="transmembrane region" description="Helical" evidence="1">
    <location>
        <begin position="84"/>
        <end position="110"/>
    </location>
</feature>
<proteinExistence type="predicted"/>
<dbReference type="AlphaFoldDB" id="A0A4R5TYR8"/>
<keyword evidence="3" id="KW-1185">Reference proteome</keyword>
<evidence type="ECO:0000256" key="1">
    <source>
        <dbReference type="SAM" id="Phobius"/>
    </source>
</evidence>